<dbReference type="GO" id="GO:0008206">
    <property type="term" value="P:bile acid metabolic process"/>
    <property type="evidence" value="ECO:0007669"/>
    <property type="project" value="UniProtKB-ARBA"/>
</dbReference>
<dbReference type="Proteomes" id="UP000298642">
    <property type="component" value="Chromosome"/>
</dbReference>
<dbReference type="PRINTS" id="PR00081">
    <property type="entry name" value="GDHRDH"/>
</dbReference>
<dbReference type="Gene3D" id="3.40.50.720">
    <property type="entry name" value="NAD(P)-binding Rossmann-like Domain"/>
    <property type="match status" value="1"/>
</dbReference>
<reference evidence="4" key="1">
    <citation type="submission" date="2018-12" db="EMBL/GenBank/DDBJ databases">
        <title>Dusodibacter welbiota gen. nov., sp. nov., isolated from human faeces and emended description of the Oscillibacter genus.</title>
        <authorList>
            <person name="Le Roy T."/>
            <person name="Van der Smissen P."/>
            <person name="Delzenne N."/>
            <person name="Muccioli G."/>
            <person name="Collet J.F."/>
            <person name="Cani P.D."/>
        </authorList>
    </citation>
    <scope>NUCLEOTIDE SEQUENCE [LARGE SCALE GENOMIC DNA]</scope>
    <source>
        <strain evidence="4">J115</strain>
    </source>
</reference>
<keyword evidence="4" id="KW-1185">Reference proteome</keyword>
<accession>A0A4D7ASV0</accession>
<protein>
    <submittedName>
        <fullName evidence="3">SDR family oxidoreductase</fullName>
    </submittedName>
</protein>
<comment type="similarity">
    <text evidence="1">Belongs to the short-chain dehydrogenases/reductases (SDR) family.</text>
</comment>
<dbReference type="Pfam" id="PF13561">
    <property type="entry name" value="adh_short_C2"/>
    <property type="match status" value="1"/>
</dbReference>
<keyword evidence="2" id="KW-0560">Oxidoreductase</keyword>
<gene>
    <name evidence="3" type="ORF">EIO64_06890</name>
</gene>
<dbReference type="RefSeq" id="WP_136891060.1">
    <property type="nucleotide sequence ID" value="NZ_CP034413.3"/>
</dbReference>
<sequence>MNKQFEGKVAFISGGTSGLGKATVYELVKRGARVIFVGRDDAKAQEVINKCKELGGEAEYKNCDITKHQNVIDVFGYIRERYGKLDFAGNVAGTGIPSTQIDDTTDDQIDMMIDINLKGLIYCMIEEIKIMREHSFGRIVNIASGAANIGAPGMAVLAASKAGVVGVTKNACFDVVRDGITVNSISPGAIETELVQSIKYTHAEEYKSYSNNMPIGRFGMPEEIAHGVCFFFEDESAFITGVNLPIDGGFCAGKMVR</sequence>
<dbReference type="CDD" id="cd05233">
    <property type="entry name" value="SDR_c"/>
    <property type="match status" value="1"/>
</dbReference>
<dbReference type="EMBL" id="CP034413">
    <property type="protein sequence ID" value="QCI58986.1"/>
    <property type="molecule type" value="Genomic_DNA"/>
</dbReference>
<dbReference type="PANTHER" id="PTHR24321">
    <property type="entry name" value="DEHYDROGENASES, SHORT CHAIN"/>
    <property type="match status" value="1"/>
</dbReference>
<dbReference type="PANTHER" id="PTHR24321:SF8">
    <property type="entry name" value="ESTRADIOL 17-BETA-DEHYDROGENASE 8-RELATED"/>
    <property type="match status" value="1"/>
</dbReference>
<evidence type="ECO:0000313" key="3">
    <source>
        <dbReference type="EMBL" id="QCI58986.1"/>
    </source>
</evidence>
<evidence type="ECO:0000313" key="4">
    <source>
        <dbReference type="Proteomes" id="UP000298642"/>
    </source>
</evidence>
<evidence type="ECO:0000256" key="1">
    <source>
        <dbReference type="ARBA" id="ARBA00006484"/>
    </source>
</evidence>
<dbReference type="SUPFAM" id="SSF51735">
    <property type="entry name" value="NAD(P)-binding Rossmann-fold domains"/>
    <property type="match status" value="1"/>
</dbReference>
<dbReference type="InterPro" id="IPR002347">
    <property type="entry name" value="SDR_fam"/>
</dbReference>
<name>A0A4D7ASV0_9FIRM</name>
<dbReference type="GO" id="GO:0016491">
    <property type="term" value="F:oxidoreductase activity"/>
    <property type="evidence" value="ECO:0007669"/>
    <property type="project" value="UniProtKB-KW"/>
</dbReference>
<dbReference type="FunFam" id="3.40.50.720:FF:000084">
    <property type="entry name" value="Short-chain dehydrogenase reductase"/>
    <property type="match status" value="1"/>
</dbReference>
<dbReference type="AlphaFoldDB" id="A0A4D7ASV0"/>
<evidence type="ECO:0000256" key="2">
    <source>
        <dbReference type="ARBA" id="ARBA00023002"/>
    </source>
</evidence>
<dbReference type="KEGG" id="obj:EIO64_06890"/>
<organism evidence="3 4">
    <name type="scientific">Dysosmobacter welbionis</name>
    <dbReference type="NCBI Taxonomy" id="2093857"/>
    <lineage>
        <taxon>Bacteria</taxon>
        <taxon>Bacillati</taxon>
        <taxon>Bacillota</taxon>
        <taxon>Clostridia</taxon>
        <taxon>Eubacteriales</taxon>
        <taxon>Oscillospiraceae</taxon>
        <taxon>Dysosmobacter</taxon>
    </lineage>
</organism>
<proteinExistence type="inferred from homology"/>
<dbReference type="InterPro" id="IPR036291">
    <property type="entry name" value="NAD(P)-bd_dom_sf"/>
</dbReference>